<evidence type="ECO:0000256" key="1">
    <source>
        <dbReference type="SAM" id="SignalP"/>
    </source>
</evidence>
<gene>
    <name evidence="2" type="ORF">IPP15_12405</name>
</gene>
<sequence length="179" mass="20390">MKYLLLLVIATVLINCKSASHQTSKMQSNIETYLKAHGYAGDDYQFIGITEMDTVTEKDFLTRQMESVSLQLINKDKRLKKMDSLETTFKKGLEQHPNDQMLQQNLLDITRGKTTLYVLQHKLDSLQATSKPEQAQIIKFIGMDFSFSSKGGNGAPVQHHYYIKLDEQMNVLSVGDLQQ</sequence>
<evidence type="ECO:0008006" key="4">
    <source>
        <dbReference type="Google" id="ProtNLM"/>
    </source>
</evidence>
<feature type="signal peptide" evidence="1">
    <location>
        <begin position="1"/>
        <end position="21"/>
    </location>
</feature>
<evidence type="ECO:0000313" key="3">
    <source>
        <dbReference type="Proteomes" id="UP000808337"/>
    </source>
</evidence>
<keyword evidence="1" id="KW-0732">Signal</keyword>
<proteinExistence type="predicted"/>
<reference evidence="2 3" key="1">
    <citation type="submission" date="2020-10" db="EMBL/GenBank/DDBJ databases">
        <title>Connecting structure to function with the recovery of over 1000 high-quality activated sludge metagenome-assembled genomes encoding full-length rRNA genes using long-read sequencing.</title>
        <authorList>
            <person name="Singleton C.M."/>
            <person name="Petriglieri F."/>
            <person name="Kristensen J.M."/>
            <person name="Kirkegaard R.H."/>
            <person name="Michaelsen T.Y."/>
            <person name="Andersen M.H."/>
            <person name="Karst S.M."/>
            <person name="Dueholm M.S."/>
            <person name="Nielsen P.H."/>
            <person name="Albertsen M."/>
        </authorList>
    </citation>
    <scope>NUCLEOTIDE SEQUENCE [LARGE SCALE GENOMIC DNA]</scope>
    <source>
        <strain evidence="2">Ribe_18-Q3-R11-54_MAXAC.273</strain>
    </source>
</reference>
<accession>A0A9D7SU91</accession>
<dbReference type="Proteomes" id="UP000808337">
    <property type="component" value="Unassembled WGS sequence"/>
</dbReference>
<organism evidence="2 3">
    <name type="scientific">Candidatus Opimibacter skivensis</name>
    <dbReference type="NCBI Taxonomy" id="2982028"/>
    <lineage>
        <taxon>Bacteria</taxon>
        <taxon>Pseudomonadati</taxon>
        <taxon>Bacteroidota</taxon>
        <taxon>Saprospiria</taxon>
        <taxon>Saprospirales</taxon>
        <taxon>Saprospiraceae</taxon>
        <taxon>Candidatus Opimibacter</taxon>
    </lineage>
</organism>
<name>A0A9D7SU91_9BACT</name>
<dbReference type="AlphaFoldDB" id="A0A9D7SU91"/>
<dbReference type="EMBL" id="JADKGY010000012">
    <property type="protein sequence ID" value="MBK9983192.1"/>
    <property type="molecule type" value="Genomic_DNA"/>
</dbReference>
<protein>
    <recommendedName>
        <fullName evidence="4">Lipoprotein</fullName>
    </recommendedName>
</protein>
<evidence type="ECO:0000313" key="2">
    <source>
        <dbReference type="EMBL" id="MBK9983192.1"/>
    </source>
</evidence>
<comment type="caution">
    <text evidence="2">The sequence shown here is derived from an EMBL/GenBank/DDBJ whole genome shotgun (WGS) entry which is preliminary data.</text>
</comment>
<feature type="chain" id="PRO_5039117525" description="Lipoprotein" evidence="1">
    <location>
        <begin position="22"/>
        <end position="179"/>
    </location>
</feature>